<evidence type="ECO:0000256" key="3">
    <source>
        <dbReference type="ARBA" id="ARBA00022490"/>
    </source>
</evidence>
<keyword evidence="6" id="KW-0805">Transcription regulation</keyword>
<evidence type="ECO:0000256" key="5">
    <source>
        <dbReference type="ARBA" id="ARBA00023012"/>
    </source>
</evidence>
<keyword evidence="4 10" id="KW-0597">Phosphoprotein</keyword>
<evidence type="ECO:0000313" key="14">
    <source>
        <dbReference type="EMBL" id="MCY1713522.1"/>
    </source>
</evidence>
<reference evidence="14 15" key="1">
    <citation type="submission" date="2022-11" db="EMBL/GenBank/DDBJ databases">
        <authorList>
            <person name="Caiyu Z."/>
        </authorList>
    </citation>
    <scope>NUCLEOTIDE SEQUENCE [LARGE SCALE GENOMIC DNA]</scope>
    <source>
        <strain evidence="14 15">YR-4</strain>
    </source>
</reference>
<dbReference type="RefSeq" id="WP_268057535.1">
    <property type="nucleotide sequence ID" value="NZ_JAPOHA010000003.1"/>
</dbReference>
<dbReference type="Gene3D" id="1.10.10.60">
    <property type="entry name" value="Homeodomain-like"/>
    <property type="match status" value="2"/>
</dbReference>
<dbReference type="Pfam" id="PF12833">
    <property type="entry name" value="HTH_18"/>
    <property type="match status" value="1"/>
</dbReference>
<dbReference type="SMART" id="SM00342">
    <property type="entry name" value="HTH_ARAC"/>
    <property type="match status" value="1"/>
</dbReference>
<dbReference type="PROSITE" id="PS00041">
    <property type="entry name" value="HTH_ARAC_FAMILY_1"/>
    <property type="match status" value="1"/>
</dbReference>
<dbReference type="InterPro" id="IPR011006">
    <property type="entry name" value="CheY-like_superfamily"/>
</dbReference>
<name>A0ABT4BRK4_9FIRM</name>
<feature type="coiled-coil region" evidence="11">
    <location>
        <begin position="113"/>
        <end position="150"/>
    </location>
</feature>
<organism evidence="14 15">
    <name type="scientific">Caproiciproducens galactitolivorans</name>
    <dbReference type="NCBI Taxonomy" id="642589"/>
    <lineage>
        <taxon>Bacteria</taxon>
        <taxon>Bacillati</taxon>
        <taxon>Bacillota</taxon>
        <taxon>Clostridia</taxon>
        <taxon>Eubacteriales</taxon>
        <taxon>Acutalibacteraceae</taxon>
        <taxon>Caproiciproducens</taxon>
    </lineage>
</organism>
<dbReference type="InterPro" id="IPR018060">
    <property type="entry name" value="HTH_AraC"/>
</dbReference>
<keyword evidence="8" id="KW-0804">Transcription</keyword>
<dbReference type="CDD" id="cd17536">
    <property type="entry name" value="REC_YesN-like"/>
    <property type="match status" value="1"/>
</dbReference>
<dbReference type="InterPro" id="IPR001789">
    <property type="entry name" value="Sig_transdc_resp-reg_receiver"/>
</dbReference>
<evidence type="ECO:0000256" key="7">
    <source>
        <dbReference type="ARBA" id="ARBA00023125"/>
    </source>
</evidence>
<evidence type="ECO:0000313" key="15">
    <source>
        <dbReference type="Proteomes" id="UP001082703"/>
    </source>
</evidence>
<dbReference type="InterPro" id="IPR009057">
    <property type="entry name" value="Homeodomain-like_sf"/>
</dbReference>
<evidence type="ECO:0000259" key="13">
    <source>
        <dbReference type="PROSITE" id="PS50110"/>
    </source>
</evidence>
<keyword evidence="15" id="KW-1185">Reference proteome</keyword>
<feature type="domain" description="Response regulatory" evidence="13">
    <location>
        <begin position="3"/>
        <end position="120"/>
    </location>
</feature>
<keyword evidence="5" id="KW-0902">Two-component regulatory system</keyword>
<dbReference type="InterPro" id="IPR018062">
    <property type="entry name" value="HTH_AraC-typ_CS"/>
</dbReference>
<comment type="function">
    <text evidence="9">May play the central regulatory role in sporulation. It may be an element of the effector pathway responsible for the activation of sporulation genes in response to nutritional stress. Spo0A may act in concert with spo0H (a sigma factor) to control the expression of some genes that are critical to the sporulation process.</text>
</comment>
<evidence type="ECO:0000256" key="11">
    <source>
        <dbReference type="SAM" id="Coils"/>
    </source>
</evidence>
<feature type="domain" description="HTH araC/xylS-type" evidence="12">
    <location>
        <begin position="437"/>
        <end position="535"/>
    </location>
</feature>
<evidence type="ECO:0000256" key="2">
    <source>
        <dbReference type="ARBA" id="ARBA00018672"/>
    </source>
</evidence>
<evidence type="ECO:0000259" key="12">
    <source>
        <dbReference type="PROSITE" id="PS01124"/>
    </source>
</evidence>
<dbReference type="Gene3D" id="3.40.50.2300">
    <property type="match status" value="1"/>
</dbReference>
<dbReference type="SUPFAM" id="SSF46689">
    <property type="entry name" value="Homeodomain-like"/>
    <property type="match status" value="2"/>
</dbReference>
<protein>
    <recommendedName>
        <fullName evidence="2">Stage 0 sporulation protein A homolog</fullName>
    </recommendedName>
</protein>
<evidence type="ECO:0000256" key="1">
    <source>
        <dbReference type="ARBA" id="ARBA00004496"/>
    </source>
</evidence>
<keyword evidence="11" id="KW-0175">Coiled coil</keyword>
<proteinExistence type="predicted"/>
<evidence type="ECO:0000256" key="6">
    <source>
        <dbReference type="ARBA" id="ARBA00023015"/>
    </source>
</evidence>
<evidence type="ECO:0000256" key="4">
    <source>
        <dbReference type="ARBA" id="ARBA00022553"/>
    </source>
</evidence>
<feature type="modified residue" description="4-aspartylphosphate" evidence="10">
    <location>
        <position position="55"/>
    </location>
</feature>
<dbReference type="SUPFAM" id="SSF52172">
    <property type="entry name" value="CheY-like"/>
    <property type="match status" value="1"/>
</dbReference>
<gene>
    <name evidence="14" type="ORF">OUY18_04530</name>
</gene>
<dbReference type="PANTHER" id="PTHR42713:SF3">
    <property type="entry name" value="TRANSCRIPTIONAL REGULATORY PROTEIN HPTR"/>
    <property type="match status" value="1"/>
</dbReference>
<comment type="caution">
    <text evidence="14">The sequence shown here is derived from an EMBL/GenBank/DDBJ whole genome shotgun (WGS) entry which is preliminary data.</text>
</comment>
<dbReference type="EMBL" id="JAPOHA010000003">
    <property type="protein sequence ID" value="MCY1713522.1"/>
    <property type="molecule type" value="Genomic_DNA"/>
</dbReference>
<dbReference type="Pfam" id="PF00072">
    <property type="entry name" value="Response_reg"/>
    <property type="match status" value="1"/>
</dbReference>
<dbReference type="InterPro" id="IPR051552">
    <property type="entry name" value="HptR"/>
</dbReference>
<evidence type="ECO:0000256" key="8">
    <source>
        <dbReference type="ARBA" id="ARBA00023163"/>
    </source>
</evidence>
<comment type="subcellular location">
    <subcellularLocation>
        <location evidence="1">Cytoplasm</location>
    </subcellularLocation>
</comment>
<keyword evidence="7" id="KW-0238">DNA-binding</keyword>
<dbReference type="PANTHER" id="PTHR42713">
    <property type="entry name" value="HISTIDINE KINASE-RELATED"/>
    <property type="match status" value="1"/>
</dbReference>
<keyword evidence="3" id="KW-0963">Cytoplasm</keyword>
<dbReference type="Proteomes" id="UP001082703">
    <property type="component" value="Unassembled WGS sequence"/>
</dbReference>
<evidence type="ECO:0000256" key="10">
    <source>
        <dbReference type="PROSITE-ProRule" id="PRU00169"/>
    </source>
</evidence>
<sequence length="537" mass="61940">MIKVIIADDEENVCRLIRGLINWDLLGMEIAGIAHNGVETLDLIKALSPDLIITDIRMPGYDGLEMIRRATNINPELDFIIISGYDHFEYAQNAIKYGVSDYLLKPIKKDDLLAALNKMREKYLRRTEQLNHEEQLQKQMKNDVRKIRANFIKERLLSDSKTAQDLLMESVNQNYHFSFSPGLFQVCAVKIDCGYEDDYNNTIPILEDKIKWILESMLKGRCFDLEFYSDDSITYCLMNYDTDSRKAIRKQLKEVFDELMVQKITYRQHEFTIVTGIAVDDIGQLQEAFQTAGYAIGQRLILGTGRLIEDQTVQMHPQTVSALLAELNRTMGTVVEVLKKEAVLNCIAALRNQIDLENLSGTEVFSIAKQACEMYLTHLRNNQISIKYGPEFYEKFCVHASRCGSIDRLFQYLSVMIGESMEVIIEDKRQENTRPIRLAKEYIQKSYMNPITLEEVSSYVGFNPTYFSTLFKKESGNNFGNYLCEIRMNRAKELLKETNLTIAVICEQVGYSDLKNFTKSFIKTVGIKPNEYRKLYS</sequence>
<dbReference type="SMART" id="SM00448">
    <property type="entry name" value="REC"/>
    <property type="match status" value="1"/>
</dbReference>
<accession>A0ABT4BRK4</accession>
<evidence type="ECO:0000256" key="9">
    <source>
        <dbReference type="ARBA" id="ARBA00024867"/>
    </source>
</evidence>
<dbReference type="PROSITE" id="PS50110">
    <property type="entry name" value="RESPONSE_REGULATORY"/>
    <property type="match status" value="1"/>
</dbReference>
<dbReference type="PROSITE" id="PS01124">
    <property type="entry name" value="HTH_ARAC_FAMILY_2"/>
    <property type="match status" value="1"/>
</dbReference>